<dbReference type="SUPFAM" id="SSF143011">
    <property type="entry name" value="RelE-like"/>
    <property type="match status" value="1"/>
</dbReference>
<dbReference type="OrthoDB" id="9801026at2"/>
<reference evidence="2" key="1">
    <citation type="submission" date="2016-10" db="EMBL/GenBank/DDBJ databases">
        <authorList>
            <person name="Varghese N."/>
            <person name="Submissions S."/>
        </authorList>
    </citation>
    <scope>NUCLEOTIDE SEQUENCE [LARGE SCALE GENOMIC DNA]</scope>
    <source>
        <strain evidence="2">CGMCC 1.4250</strain>
    </source>
</reference>
<dbReference type="Proteomes" id="UP000198565">
    <property type="component" value="Unassembled WGS sequence"/>
</dbReference>
<accession>A0A1I4PM43</accession>
<dbReference type="EMBL" id="FOTR01000012">
    <property type="protein sequence ID" value="SFM28520.1"/>
    <property type="molecule type" value="Genomic_DNA"/>
</dbReference>
<name>A0A1I4PM43_9BACI</name>
<sequence length="104" mass="12315">MNILYSSRKLEKILNNPRLIKKQYNKLYDKLSIRLSELRAANSLEDISCDPPPRRHKLKGTFSDCWGINVSKNYRIIIQPHGEYNENDLKTINEILIKDIEDYH</sequence>
<proteinExistence type="predicted"/>
<dbReference type="AlphaFoldDB" id="A0A1I4PM43"/>
<dbReference type="InterPro" id="IPR007711">
    <property type="entry name" value="HigB-1"/>
</dbReference>
<dbReference type="InterPro" id="IPR035093">
    <property type="entry name" value="RelE/ParE_toxin_dom_sf"/>
</dbReference>
<evidence type="ECO:0000313" key="2">
    <source>
        <dbReference type="Proteomes" id="UP000198565"/>
    </source>
</evidence>
<dbReference type="Gene3D" id="3.30.2310.20">
    <property type="entry name" value="RelE-like"/>
    <property type="match status" value="1"/>
</dbReference>
<dbReference type="STRING" id="334253.SAMN04487943_11220"/>
<gene>
    <name evidence="1" type="ORF">SAMN04487943_11220</name>
</gene>
<organism evidence="1 2">
    <name type="scientific">Gracilibacillus orientalis</name>
    <dbReference type="NCBI Taxonomy" id="334253"/>
    <lineage>
        <taxon>Bacteria</taxon>
        <taxon>Bacillati</taxon>
        <taxon>Bacillota</taxon>
        <taxon>Bacilli</taxon>
        <taxon>Bacillales</taxon>
        <taxon>Bacillaceae</taxon>
        <taxon>Gracilibacillus</taxon>
    </lineage>
</organism>
<keyword evidence="2" id="KW-1185">Reference proteome</keyword>
<protein>
    <submittedName>
        <fullName evidence="1">Proteic killer suppression protein</fullName>
    </submittedName>
</protein>
<evidence type="ECO:0000313" key="1">
    <source>
        <dbReference type="EMBL" id="SFM28520.1"/>
    </source>
</evidence>
<dbReference type="RefSeq" id="WP_091485179.1">
    <property type="nucleotide sequence ID" value="NZ_FOTR01000012.1"/>
</dbReference>
<dbReference type="Pfam" id="PF05015">
    <property type="entry name" value="HigB-like_toxin"/>
    <property type="match status" value="1"/>
</dbReference>